<name>A0A3M7KZD2_AUXPR</name>
<feature type="region of interest" description="Disordered" evidence="1">
    <location>
        <begin position="94"/>
        <end position="152"/>
    </location>
</feature>
<proteinExistence type="predicted"/>
<feature type="compositionally biased region" description="Polar residues" evidence="1">
    <location>
        <begin position="265"/>
        <end position="278"/>
    </location>
</feature>
<evidence type="ECO:0000313" key="3">
    <source>
        <dbReference type="Proteomes" id="UP000279271"/>
    </source>
</evidence>
<organism evidence="2 3">
    <name type="scientific">Auxenochlorella protothecoides</name>
    <name type="common">Green microalga</name>
    <name type="synonym">Chlorella protothecoides</name>
    <dbReference type="NCBI Taxonomy" id="3075"/>
    <lineage>
        <taxon>Eukaryota</taxon>
        <taxon>Viridiplantae</taxon>
        <taxon>Chlorophyta</taxon>
        <taxon>core chlorophytes</taxon>
        <taxon>Trebouxiophyceae</taxon>
        <taxon>Chlorellales</taxon>
        <taxon>Chlorellaceae</taxon>
        <taxon>Auxenochlorella</taxon>
    </lineage>
</organism>
<feature type="region of interest" description="Disordered" evidence="1">
    <location>
        <begin position="715"/>
        <end position="734"/>
    </location>
</feature>
<comment type="caution">
    <text evidence="2">The sequence shown here is derived from an EMBL/GenBank/DDBJ whole genome shotgun (WGS) entry which is preliminary data.</text>
</comment>
<dbReference type="AlphaFoldDB" id="A0A3M7KZD2"/>
<feature type="region of interest" description="Disordered" evidence="1">
    <location>
        <begin position="256"/>
        <end position="278"/>
    </location>
</feature>
<feature type="region of interest" description="Disordered" evidence="1">
    <location>
        <begin position="639"/>
        <end position="675"/>
    </location>
</feature>
<gene>
    <name evidence="2" type="ORF">APUTEX25_003849</name>
</gene>
<feature type="region of interest" description="Disordered" evidence="1">
    <location>
        <begin position="555"/>
        <end position="597"/>
    </location>
</feature>
<sequence>MESEETKSLEDPRPVLLVTTVDIGDGVTGRVEVRLGDDPEDAARAFCATNGLPESVVLPLTAHLQSNLDLGPPSEQDAATGSVAPAQAISWADGDVPAQTPRDPLSQQDLHWARPPGQGSPPPHPDAGASRGTGGVTPAWGPGSSAPPQGTTSCVHERLYHEHFRQQLKLEEARRLRDLELQLRMAQVHLDPVSQSLSAARTPDGYTNYGERLYVEGRLEALKREQAAARRREAEEAAQLECCTFVPEMSLTAAAKRDREARMGSQGQRSHGPTLSSKFESRMAELRRAKAASEVKECTFAPTLNRRSQNLTSHRSSALKEAGVQYYDRLYLEAERRRHKLEAAALELPAQVTFAPKILRSSVVLRRLNSGRADAELAATCLGRPPRVEARLLERGERYAARAEASRAAARSALDPATGRRLFVPETCRSPRGGLGGVRGGSIGEHLYGVAAQHAKRAAAQAEAERRRAERDAASTFVNASSQRMVEALKRERFGSIFAYLAGDDAADADLDLCAVVQVAQWVVFVWWGDEEFMDTIDPEVRADVEYAARLLQTAAQSDGPADDQDTASQGDGQHPLAASPASPDRELQTPNAAPQRRSALGPVSLELFCVLMEEVLAQTKGIARTYLLPLAPSRKKFEEPTFQPQIDARSQVGHGSEGSEALATRRRSGAPPAHEKLYATAGLIQRKLESKRAAAEAARLKECSFQPTMIARKGSVNSKSGTARSPGAAKKPDELADALEVEIKRALVRLSMSAGVDGEKEGELAPLDTIRAARASLDPSALFGPPSVQPGRAAPDLKLETESETLVMDLAGTDDVAAQDQGSIIVQGQSLLSLAAGPVPSHL</sequence>
<reference evidence="3" key="1">
    <citation type="journal article" date="2018" name="Algal Res.">
        <title>Characterization of plant carbon substrate utilization by Auxenochlorella protothecoides.</title>
        <authorList>
            <person name="Vogler B.W."/>
            <person name="Starkenburg S.R."/>
            <person name="Sudasinghe N."/>
            <person name="Schambach J.Y."/>
            <person name="Rollin J.A."/>
            <person name="Pattathil S."/>
            <person name="Barry A.N."/>
        </authorList>
    </citation>
    <scope>NUCLEOTIDE SEQUENCE [LARGE SCALE GENOMIC DNA]</scope>
    <source>
        <strain evidence="3">UTEX 25</strain>
    </source>
</reference>
<evidence type="ECO:0000313" key="2">
    <source>
        <dbReference type="EMBL" id="RMZ55883.1"/>
    </source>
</evidence>
<evidence type="ECO:0000256" key="1">
    <source>
        <dbReference type="SAM" id="MobiDB-lite"/>
    </source>
</evidence>
<accession>A0A3M7KZD2</accession>
<dbReference type="Proteomes" id="UP000279271">
    <property type="component" value="Unassembled WGS sequence"/>
</dbReference>
<dbReference type="EMBL" id="QOKY01000158">
    <property type="protein sequence ID" value="RMZ55883.1"/>
    <property type="molecule type" value="Genomic_DNA"/>
</dbReference>
<protein>
    <submittedName>
        <fullName evidence="2">Uncharacterized protein</fullName>
    </submittedName>
</protein>
<dbReference type="PANTHER" id="PTHR35381">
    <property type="entry name" value="EF-HAND DOMAIN-CONTAINING PROTEIN"/>
    <property type="match status" value="1"/>
</dbReference>
<dbReference type="PANTHER" id="PTHR35381:SF1">
    <property type="entry name" value="EF-HAND DOMAIN-CONTAINING PROTEIN"/>
    <property type="match status" value="1"/>
</dbReference>